<gene>
    <name evidence="1" type="ORF">CJ030_MR6G020125</name>
</gene>
<dbReference type="EMBL" id="RXIC02000024">
    <property type="protein sequence ID" value="KAB1209981.1"/>
    <property type="molecule type" value="Genomic_DNA"/>
</dbReference>
<dbReference type="OrthoDB" id="1113909at2759"/>
<reference evidence="1 2" key="1">
    <citation type="journal article" date="2019" name="Plant Biotechnol. J.">
        <title>The red bayberry genome and genetic basis of sex determination.</title>
        <authorList>
            <person name="Jia H.M."/>
            <person name="Jia H.J."/>
            <person name="Cai Q.L."/>
            <person name="Wang Y."/>
            <person name="Zhao H.B."/>
            <person name="Yang W.F."/>
            <person name="Wang G.Y."/>
            <person name="Li Y.H."/>
            <person name="Zhan D.L."/>
            <person name="Shen Y.T."/>
            <person name="Niu Q.F."/>
            <person name="Chang L."/>
            <person name="Qiu J."/>
            <person name="Zhao L."/>
            <person name="Xie H.B."/>
            <person name="Fu W.Y."/>
            <person name="Jin J."/>
            <person name="Li X.W."/>
            <person name="Jiao Y."/>
            <person name="Zhou C.C."/>
            <person name="Tu T."/>
            <person name="Chai C.Y."/>
            <person name="Gao J.L."/>
            <person name="Fan L.J."/>
            <person name="van de Weg E."/>
            <person name="Wang J.Y."/>
            <person name="Gao Z.S."/>
        </authorList>
    </citation>
    <scope>NUCLEOTIDE SEQUENCE [LARGE SCALE GENOMIC DNA]</scope>
    <source>
        <tissue evidence="1">Leaves</tissue>
    </source>
</reference>
<dbReference type="AlphaFoldDB" id="A0A6A1VBB9"/>
<proteinExistence type="predicted"/>
<protein>
    <submittedName>
        <fullName evidence="1">Uncharacterized protein</fullName>
    </submittedName>
</protein>
<dbReference type="PANTHER" id="PTHR33710:SF71">
    <property type="entry name" value="ENDONUCLEASE_EXONUCLEASE_PHOSPHATASE DOMAIN-CONTAINING PROTEIN"/>
    <property type="match status" value="1"/>
</dbReference>
<evidence type="ECO:0000313" key="2">
    <source>
        <dbReference type="Proteomes" id="UP000516437"/>
    </source>
</evidence>
<dbReference type="PANTHER" id="PTHR33710">
    <property type="entry name" value="BNAC02G09200D PROTEIN"/>
    <property type="match status" value="1"/>
</dbReference>
<keyword evidence="2" id="KW-1185">Reference proteome</keyword>
<sequence>MIDLGCKGSPFTWTNEMFGRSLIQGRLVRGLANGEWRALFPKAIVSHLTRVASDHALLLFNTYVEAPDSGPVPSISRLLG</sequence>
<comment type="caution">
    <text evidence="1">The sequence shown here is derived from an EMBL/GenBank/DDBJ whole genome shotgun (WGS) entry which is preliminary data.</text>
</comment>
<evidence type="ECO:0000313" key="1">
    <source>
        <dbReference type="EMBL" id="KAB1209981.1"/>
    </source>
</evidence>
<accession>A0A6A1VBB9</accession>
<name>A0A6A1VBB9_9ROSI</name>
<organism evidence="1 2">
    <name type="scientific">Morella rubra</name>
    <name type="common">Chinese bayberry</name>
    <dbReference type="NCBI Taxonomy" id="262757"/>
    <lineage>
        <taxon>Eukaryota</taxon>
        <taxon>Viridiplantae</taxon>
        <taxon>Streptophyta</taxon>
        <taxon>Embryophyta</taxon>
        <taxon>Tracheophyta</taxon>
        <taxon>Spermatophyta</taxon>
        <taxon>Magnoliopsida</taxon>
        <taxon>eudicotyledons</taxon>
        <taxon>Gunneridae</taxon>
        <taxon>Pentapetalae</taxon>
        <taxon>rosids</taxon>
        <taxon>fabids</taxon>
        <taxon>Fagales</taxon>
        <taxon>Myricaceae</taxon>
        <taxon>Morella</taxon>
    </lineage>
</organism>
<dbReference type="Proteomes" id="UP000516437">
    <property type="component" value="Chromosome 6"/>
</dbReference>